<sequence>MDESSASTVCGMCSPSPSLPSHPSLETVMDLTRRHSVIGRECHIGLDTMQERSHDFCQSKHTYMLVRNVRDNNQMMKCVTREPQLVCSSQCSRKTMQMKVLEVSCVSEKVAQQISIIPLLQDAEMTLDNEQVVRKMHQIGKPRTVHIVVHSSCN</sequence>
<protein>
    <submittedName>
        <fullName evidence="1">Uncharacterized protein</fullName>
    </submittedName>
</protein>
<accession>A0A7J7IYS7</accession>
<evidence type="ECO:0000313" key="2">
    <source>
        <dbReference type="Proteomes" id="UP000593567"/>
    </source>
</evidence>
<dbReference type="EMBL" id="VXIV02003256">
    <property type="protein sequence ID" value="KAF6019059.1"/>
    <property type="molecule type" value="Genomic_DNA"/>
</dbReference>
<name>A0A7J7IYS7_BUGNE</name>
<organism evidence="1 2">
    <name type="scientific">Bugula neritina</name>
    <name type="common">Brown bryozoan</name>
    <name type="synonym">Sertularia neritina</name>
    <dbReference type="NCBI Taxonomy" id="10212"/>
    <lineage>
        <taxon>Eukaryota</taxon>
        <taxon>Metazoa</taxon>
        <taxon>Spiralia</taxon>
        <taxon>Lophotrochozoa</taxon>
        <taxon>Bryozoa</taxon>
        <taxon>Gymnolaemata</taxon>
        <taxon>Cheilostomatida</taxon>
        <taxon>Flustrina</taxon>
        <taxon>Buguloidea</taxon>
        <taxon>Bugulidae</taxon>
        <taxon>Bugula</taxon>
    </lineage>
</organism>
<proteinExistence type="predicted"/>
<keyword evidence="2" id="KW-1185">Reference proteome</keyword>
<dbReference type="AlphaFoldDB" id="A0A7J7IYS7"/>
<comment type="caution">
    <text evidence="1">The sequence shown here is derived from an EMBL/GenBank/DDBJ whole genome shotgun (WGS) entry which is preliminary data.</text>
</comment>
<dbReference type="Proteomes" id="UP000593567">
    <property type="component" value="Unassembled WGS sequence"/>
</dbReference>
<evidence type="ECO:0000313" key="1">
    <source>
        <dbReference type="EMBL" id="KAF6019059.1"/>
    </source>
</evidence>
<gene>
    <name evidence="1" type="ORF">EB796_022614</name>
</gene>
<reference evidence="1" key="1">
    <citation type="submission" date="2020-06" db="EMBL/GenBank/DDBJ databases">
        <title>Draft genome of Bugula neritina, a colonial animal packing powerful symbionts and potential medicines.</title>
        <authorList>
            <person name="Rayko M."/>
        </authorList>
    </citation>
    <scope>NUCLEOTIDE SEQUENCE [LARGE SCALE GENOMIC DNA]</scope>
    <source>
        <strain evidence="1">Kwan_BN1</strain>
    </source>
</reference>